<dbReference type="PANTHER" id="PTHR32347:SF14">
    <property type="entry name" value="EFFLUX SYSTEM COMPONENT YKNX-RELATED"/>
    <property type="match status" value="1"/>
</dbReference>
<dbReference type="InterPro" id="IPR050465">
    <property type="entry name" value="UPF0194_transport"/>
</dbReference>
<evidence type="ECO:0000256" key="3">
    <source>
        <dbReference type="SAM" id="Coils"/>
    </source>
</evidence>
<comment type="subcellular location">
    <subcellularLocation>
        <location evidence="1">Cell envelope</location>
    </subcellularLocation>
</comment>
<keyword evidence="4" id="KW-0472">Membrane</keyword>
<reference evidence="5 6" key="1">
    <citation type="journal article" date="2013" name="Biodegradation">
        <title>Occurrence of 4-tert-butylphenol (4-t-BP) biodegradation in an aquatic sample caused by the presence of Spirodela polyrrhiza and isolation of a 4-t-BP-utilizing bacterium.</title>
        <authorList>
            <person name="Ogata Y."/>
            <person name="Toyama T."/>
            <person name="Yu N."/>
            <person name="Wang X."/>
            <person name="Sei K."/>
            <person name="Ike M."/>
        </authorList>
    </citation>
    <scope>NUCLEOTIDE SEQUENCE [LARGE SCALE GENOMIC DNA]</scope>
    <source>
        <strain evidence="5 6">OMI</strain>
    </source>
</reference>
<feature type="coiled-coil region" evidence="3">
    <location>
        <begin position="112"/>
        <end position="213"/>
    </location>
</feature>
<dbReference type="EMBL" id="BEWI01000030">
    <property type="protein sequence ID" value="GAY19699.1"/>
    <property type="molecule type" value="Genomic_DNA"/>
</dbReference>
<proteinExistence type="predicted"/>
<protein>
    <recommendedName>
        <fullName evidence="7">HlyD family secretion protein</fullName>
    </recommendedName>
</protein>
<dbReference type="SUPFAM" id="SSF111369">
    <property type="entry name" value="HlyD-like secretion proteins"/>
    <property type="match status" value="1"/>
</dbReference>
<name>A0A292Z9Y7_SPHSA</name>
<evidence type="ECO:0000256" key="2">
    <source>
        <dbReference type="ARBA" id="ARBA00023054"/>
    </source>
</evidence>
<evidence type="ECO:0000313" key="6">
    <source>
        <dbReference type="Proteomes" id="UP000221538"/>
    </source>
</evidence>
<feature type="coiled-coil region" evidence="3">
    <location>
        <begin position="244"/>
        <end position="271"/>
    </location>
</feature>
<dbReference type="GO" id="GO:0030313">
    <property type="term" value="C:cell envelope"/>
    <property type="evidence" value="ECO:0007669"/>
    <property type="project" value="UniProtKB-SubCell"/>
</dbReference>
<organism evidence="5 6">
    <name type="scientific">Sphingobium fuliginis (strain ATCC 27551)</name>
    <dbReference type="NCBI Taxonomy" id="336203"/>
    <lineage>
        <taxon>Bacteria</taxon>
        <taxon>Pseudomonadati</taxon>
        <taxon>Pseudomonadota</taxon>
        <taxon>Alphaproteobacteria</taxon>
        <taxon>Sphingomonadales</taxon>
        <taxon>Sphingomonadaceae</taxon>
        <taxon>Sphingobium</taxon>
    </lineage>
</organism>
<dbReference type="Gene3D" id="2.40.50.100">
    <property type="match status" value="1"/>
</dbReference>
<dbReference type="AlphaFoldDB" id="A0A292Z9Y7"/>
<accession>A0A292Z9Y7</accession>
<sequence>MSVEAKFPSDGAKELRLAEADGRQWFHLPRRMLVGGLLLVMAVAVLVRSFIFTAGYNTTLVADMGLVRAPISGEVDRLGANVGDRVTRNQLLGSFAAPVGLSAAVRAGSEDVDQLKAKLASIDGRMAALRADADHIRRESGVYRSEKLVQMDAVADESSAQLSAAQARLAFAQKQLDRTRALAGRGFISAAGLEKAEQDQRAALADRNAAMARRRTNLIEAHAAGQGLFLNNGYSNVQYSTQRLSDLNLALSELRGERENLTAALAKAQKLSGNGKAGAMRRLQLPLQASIDGRVWAKVAAPGESLREGDPIYMLADCSSFFAYFTVGRSAYSRLAIGSPVTFIAFSNGDRWPGTVVNMGVSDPSQLRVTSHVPNPAAGEYLIGARIMLDAKGKKQCPVGTAGRVVL</sequence>
<evidence type="ECO:0008006" key="7">
    <source>
        <dbReference type="Google" id="ProtNLM"/>
    </source>
</evidence>
<reference evidence="5 6" key="2">
    <citation type="journal article" date="2013" name="Environ. Sci. Technol.">
        <title>The 4-tert-butylphenol-utilizing bacterium Sphingobium fuliginis OMI can degrade bisphenols via phenolic ring hydroxylation and meta-cleavage pathway.</title>
        <authorList>
            <person name="Ogata Y."/>
            <person name="Goda S."/>
            <person name="Toyama T."/>
            <person name="Sei K."/>
            <person name="Ike M."/>
        </authorList>
    </citation>
    <scope>NUCLEOTIDE SEQUENCE [LARGE SCALE GENOMIC DNA]</scope>
    <source>
        <strain evidence="5 6">OMI</strain>
    </source>
</reference>
<evidence type="ECO:0000256" key="4">
    <source>
        <dbReference type="SAM" id="Phobius"/>
    </source>
</evidence>
<dbReference type="RefSeq" id="WP_244968631.1">
    <property type="nucleotide sequence ID" value="NZ_BATN01000040.1"/>
</dbReference>
<comment type="caution">
    <text evidence="5">The sequence shown here is derived from an EMBL/GenBank/DDBJ whole genome shotgun (WGS) entry which is preliminary data.</text>
</comment>
<feature type="transmembrane region" description="Helical" evidence="4">
    <location>
        <begin position="33"/>
        <end position="56"/>
    </location>
</feature>
<keyword evidence="4" id="KW-1133">Transmembrane helix</keyword>
<keyword evidence="4" id="KW-0812">Transmembrane</keyword>
<evidence type="ECO:0000256" key="1">
    <source>
        <dbReference type="ARBA" id="ARBA00004196"/>
    </source>
</evidence>
<gene>
    <name evidence="5" type="ORF">SFOMI_0219</name>
</gene>
<dbReference type="Proteomes" id="UP000221538">
    <property type="component" value="Unassembled WGS sequence"/>
</dbReference>
<keyword evidence="2 3" id="KW-0175">Coiled coil</keyword>
<dbReference type="PANTHER" id="PTHR32347">
    <property type="entry name" value="EFFLUX SYSTEM COMPONENT YKNX-RELATED"/>
    <property type="match status" value="1"/>
</dbReference>
<evidence type="ECO:0000313" key="5">
    <source>
        <dbReference type="EMBL" id="GAY19699.1"/>
    </source>
</evidence>
<dbReference type="Gene3D" id="1.10.287.470">
    <property type="entry name" value="Helix hairpin bin"/>
    <property type="match status" value="1"/>
</dbReference>